<proteinExistence type="predicted"/>
<evidence type="ECO:0000259" key="3">
    <source>
        <dbReference type="PROSITE" id="PS50157"/>
    </source>
</evidence>
<protein>
    <recommendedName>
        <fullName evidence="3">C2H2-type domain-containing protein</fullName>
    </recommendedName>
</protein>
<dbReference type="AlphaFoldDB" id="A0A8H3LXV5"/>
<feature type="domain" description="C2H2-type" evidence="3">
    <location>
        <begin position="208"/>
        <end position="229"/>
    </location>
</feature>
<evidence type="ECO:0000256" key="1">
    <source>
        <dbReference type="PROSITE-ProRule" id="PRU00042"/>
    </source>
</evidence>
<reference evidence="4" key="1">
    <citation type="submission" date="2019-10" db="EMBL/GenBank/DDBJ databases">
        <title>Conservation and host-specific expression of non-tandemly repeated heterogenous ribosome RNA gene in arbuscular mycorrhizal fungi.</title>
        <authorList>
            <person name="Maeda T."/>
            <person name="Kobayashi Y."/>
            <person name="Nakagawa T."/>
            <person name="Ezawa T."/>
            <person name="Yamaguchi K."/>
            <person name="Bino T."/>
            <person name="Nishimoto Y."/>
            <person name="Shigenobu S."/>
            <person name="Kawaguchi M."/>
        </authorList>
    </citation>
    <scope>NUCLEOTIDE SEQUENCE</scope>
    <source>
        <strain evidence="4">HR1</strain>
    </source>
</reference>
<gene>
    <name evidence="4" type="ORF">RCL2_002109700</name>
</gene>
<organism evidence="4 5">
    <name type="scientific">Rhizophagus clarus</name>
    <dbReference type="NCBI Taxonomy" id="94130"/>
    <lineage>
        <taxon>Eukaryota</taxon>
        <taxon>Fungi</taxon>
        <taxon>Fungi incertae sedis</taxon>
        <taxon>Mucoromycota</taxon>
        <taxon>Glomeromycotina</taxon>
        <taxon>Glomeromycetes</taxon>
        <taxon>Glomerales</taxon>
        <taxon>Glomeraceae</taxon>
        <taxon>Rhizophagus</taxon>
    </lineage>
</organism>
<dbReference type="GO" id="GO:0008270">
    <property type="term" value="F:zinc ion binding"/>
    <property type="evidence" value="ECO:0007669"/>
    <property type="project" value="UniProtKB-KW"/>
</dbReference>
<keyword evidence="1" id="KW-0863">Zinc-finger</keyword>
<evidence type="ECO:0000313" key="4">
    <source>
        <dbReference type="EMBL" id="GES94361.1"/>
    </source>
</evidence>
<dbReference type="EMBL" id="BLAL01000234">
    <property type="protein sequence ID" value="GES94361.1"/>
    <property type="molecule type" value="Genomic_DNA"/>
</dbReference>
<feature type="chain" id="PRO_5034788360" description="C2H2-type domain-containing protein" evidence="2">
    <location>
        <begin position="18"/>
        <end position="403"/>
    </location>
</feature>
<comment type="caution">
    <text evidence="4">The sequence shown here is derived from an EMBL/GenBank/DDBJ whole genome shotgun (WGS) entry which is preliminary data.</text>
</comment>
<evidence type="ECO:0000313" key="5">
    <source>
        <dbReference type="Proteomes" id="UP000615446"/>
    </source>
</evidence>
<dbReference type="PROSITE" id="PS50157">
    <property type="entry name" value="ZINC_FINGER_C2H2_2"/>
    <property type="match status" value="1"/>
</dbReference>
<keyword evidence="1" id="KW-0862">Zinc</keyword>
<dbReference type="OrthoDB" id="2339647at2759"/>
<dbReference type="InterPro" id="IPR013087">
    <property type="entry name" value="Znf_C2H2_type"/>
</dbReference>
<evidence type="ECO:0000256" key="2">
    <source>
        <dbReference type="SAM" id="SignalP"/>
    </source>
</evidence>
<sequence>MNYFLFLLFIYFTGALAIKHPTNFFNNRQVIDELSGFKNCNNYDYQIKLYELSFDPYLIIIGKWFFVKSTRINKAAIQQEATIKSSFSFNDKTSIKQLDFCSVFRCPFVAGNFNETVLNIIPSDLKDPVNSNLIFDTKFEVYGADQMKLMCIEDPRKNFLLTAVASNPSPHPKIHLLQSMIQSDVSNGIASPPITPITPTTTTIDSGFECNVCRKAFKSKSGLTRHLNIVKKYNISRSDLDILPENTTRQFKGILVHYIRKKLPRGYKKLDKQTVSVPATESQFYAVFKNHIHYYSARKNVYKCIFHGVSSNQILADILEMQEWEVKFYEQCQRTYVVLCNDDNIESDDENPILQATKHCKSRYERGQLVVEWKQQKNIDFNGNITQAGHIYFHFFNSQTMIQ</sequence>
<keyword evidence="1" id="KW-0479">Metal-binding</keyword>
<name>A0A8H3LXV5_9GLOM</name>
<dbReference type="Proteomes" id="UP000615446">
    <property type="component" value="Unassembled WGS sequence"/>
</dbReference>
<keyword evidence="2" id="KW-0732">Signal</keyword>
<feature type="signal peptide" evidence="2">
    <location>
        <begin position="1"/>
        <end position="17"/>
    </location>
</feature>
<accession>A0A8H3LXV5</accession>